<dbReference type="GO" id="GO:0006740">
    <property type="term" value="P:NADPH regeneration"/>
    <property type="evidence" value="ECO:0007669"/>
    <property type="project" value="TreeGrafter"/>
</dbReference>
<dbReference type="InterPro" id="IPR036291">
    <property type="entry name" value="NAD(P)-bd_dom_sf"/>
</dbReference>
<dbReference type="NCBIfam" id="TIGR04380">
    <property type="entry name" value="myo_inos_iolG"/>
    <property type="match status" value="1"/>
</dbReference>
<keyword evidence="2" id="KW-0560">Oxidoreductase</keyword>
<dbReference type="AlphaFoldDB" id="A0A0R1ETN8"/>
<accession>A0A0R1ETN8</accession>
<reference evidence="5 6" key="1">
    <citation type="journal article" date="2015" name="Genome Announc.">
        <title>Expanding the biotechnology potential of lactobacilli through comparative genomics of 213 strains and associated genera.</title>
        <authorList>
            <person name="Sun Z."/>
            <person name="Harris H.M."/>
            <person name="McCann A."/>
            <person name="Guo C."/>
            <person name="Argimon S."/>
            <person name="Zhang W."/>
            <person name="Yang X."/>
            <person name="Jeffery I.B."/>
            <person name="Cooney J.C."/>
            <person name="Kagawa T.F."/>
            <person name="Liu W."/>
            <person name="Song Y."/>
            <person name="Salvetti E."/>
            <person name="Wrobel A."/>
            <person name="Rasinkangas P."/>
            <person name="Parkhill J."/>
            <person name="Rea M.C."/>
            <person name="O'Sullivan O."/>
            <person name="Ritari J."/>
            <person name="Douillard F.P."/>
            <person name="Paul Ross R."/>
            <person name="Yang R."/>
            <person name="Briner A.E."/>
            <person name="Felis G.E."/>
            <person name="de Vos W.M."/>
            <person name="Barrangou R."/>
            <person name="Klaenhammer T.R."/>
            <person name="Caufield P.W."/>
            <person name="Cui Y."/>
            <person name="Zhang H."/>
            <person name="O'Toole P.W."/>
        </authorList>
    </citation>
    <scope>NUCLEOTIDE SEQUENCE [LARGE SCALE GENOMIC DNA]</scope>
    <source>
        <strain evidence="5 6">DSM 20178</strain>
    </source>
</reference>
<dbReference type="GO" id="GO:0005737">
    <property type="term" value="C:cytoplasm"/>
    <property type="evidence" value="ECO:0007669"/>
    <property type="project" value="TreeGrafter"/>
</dbReference>
<evidence type="ECO:0000259" key="4">
    <source>
        <dbReference type="Pfam" id="PF22725"/>
    </source>
</evidence>
<dbReference type="InterPro" id="IPR030827">
    <property type="entry name" value="Myo_inos_IolG"/>
</dbReference>
<feature type="domain" description="Gfo/Idh/MocA-like oxidoreductase N-terminal" evidence="3">
    <location>
        <begin position="7"/>
        <end position="119"/>
    </location>
</feature>
<dbReference type="Gene3D" id="3.30.360.10">
    <property type="entry name" value="Dihydrodipicolinate Reductase, domain 2"/>
    <property type="match status" value="1"/>
</dbReference>
<dbReference type="EMBL" id="AZCT01000021">
    <property type="protein sequence ID" value="KRK10618.1"/>
    <property type="molecule type" value="Genomic_DNA"/>
</dbReference>
<dbReference type="GO" id="GO:0016491">
    <property type="term" value="F:oxidoreductase activity"/>
    <property type="evidence" value="ECO:0007669"/>
    <property type="project" value="UniProtKB-KW"/>
</dbReference>
<dbReference type="PANTHER" id="PTHR42840:SF3">
    <property type="entry name" value="BINDING ROSSMANN FOLD OXIDOREDUCTASE, PUTATIVE (AFU_ORTHOLOGUE AFUA_2G10240)-RELATED"/>
    <property type="match status" value="1"/>
</dbReference>
<evidence type="ECO:0000256" key="2">
    <source>
        <dbReference type="ARBA" id="ARBA00023002"/>
    </source>
</evidence>
<evidence type="ECO:0000256" key="1">
    <source>
        <dbReference type="ARBA" id="ARBA00010928"/>
    </source>
</evidence>
<dbReference type="Pfam" id="PF01408">
    <property type="entry name" value="GFO_IDH_MocA"/>
    <property type="match status" value="1"/>
</dbReference>
<dbReference type="InterPro" id="IPR055170">
    <property type="entry name" value="GFO_IDH_MocA-like_dom"/>
</dbReference>
<dbReference type="eggNOG" id="COG0673">
    <property type="taxonomic scope" value="Bacteria"/>
</dbReference>
<feature type="domain" description="GFO/IDH/MocA-like oxidoreductase" evidence="4">
    <location>
        <begin position="136"/>
        <end position="262"/>
    </location>
</feature>
<dbReference type="SUPFAM" id="SSF51735">
    <property type="entry name" value="NAD(P)-binding Rossmann-fold domains"/>
    <property type="match status" value="1"/>
</dbReference>
<gene>
    <name evidence="5" type="ORF">FD51_GL001741</name>
</gene>
<dbReference type="Gene3D" id="3.40.50.720">
    <property type="entry name" value="NAD(P)-binding Rossmann-like Domain"/>
    <property type="match status" value="1"/>
</dbReference>
<dbReference type="PATRIC" id="fig|1423816.3.peg.1814"/>
<dbReference type="SUPFAM" id="SSF55347">
    <property type="entry name" value="Glyceraldehyde-3-phosphate dehydrogenase-like, C-terminal domain"/>
    <property type="match status" value="1"/>
</dbReference>
<evidence type="ECO:0000313" key="5">
    <source>
        <dbReference type="EMBL" id="KRK10618.1"/>
    </source>
</evidence>
<dbReference type="Proteomes" id="UP000051984">
    <property type="component" value="Unassembled WGS sequence"/>
</dbReference>
<dbReference type="GO" id="GO:0000166">
    <property type="term" value="F:nucleotide binding"/>
    <property type="evidence" value="ECO:0007669"/>
    <property type="project" value="InterPro"/>
</dbReference>
<sequence length="351" mass="38399">MMAQRTVKIGIVGLGRLGKIHATNLATSVQNAKLQAATSVVPEELAWAREELGVEETYEDFDDMVQNADIDAVFIVSPSGFHLPQIESAMNAGKHVFSEKPIGLDLAAIKHTQTVINQHPDLKFQLGFMRRFDDSYVYAKQLVDEGKIGDITLIRSYSIDPASGMESFVKFATSANSGGLFLDMSIHDIDVIRWFTGKEIDKVWAIGLNRAYPVLDQAGELETGAALMQLEDKTMAILVAGRNAAHGYHVETEVIGTKGMLRVAQVPEKNLVTVMNEEGIIRPTSQNFPERFAQAFLSEEKAFVDSILKDTSVGITAEDGLQGTKAALALQQAFEKNDIVKVDDVDKKVGA</sequence>
<dbReference type="InterPro" id="IPR000683">
    <property type="entry name" value="Gfo/Idh/MocA-like_OxRdtase_N"/>
</dbReference>
<evidence type="ECO:0000259" key="3">
    <source>
        <dbReference type="Pfam" id="PF01408"/>
    </source>
</evidence>
<evidence type="ECO:0000313" key="6">
    <source>
        <dbReference type="Proteomes" id="UP000051984"/>
    </source>
</evidence>
<protein>
    <submittedName>
        <fullName evidence="5">Myo-inositol 2-dehydrogenase</fullName>
    </submittedName>
</protein>
<dbReference type="PANTHER" id="PTHR42840">
    <property type="entry name" value="NAD(P)-BINDING ROSSMANN-FOLD SUPERFAMILY PROTEIN-RELATED"/>
    <property type="match status" value="1"/>
</dbReference>
<organism evidence="5 6">
    <name type="scientific">Lacticaseibacillus zeae DSM 20178 = KCTC 3804</name>
    <dbReference type="NCBI Taxonomy" id="1423816"/>
    <lineage>
        <taxon>Bacteria</taxon>
        <taxon>Bacillati</taxon>
        <taxon>Bacillota</taxon>
        <taxon>Bacilli</taxon>
        <taxon>Lactobacillales</taxon>
        <taxon>Lactobacillaceae</taxon>
        <taxon>Lacticaseibacillus</taxon>
    </lineage>
</organism>
<comment type="caution">
    <text evidence="5">The sequence shown here is derived from an EMBL/GenBank/DDBJ whole genome shotgun (WGS) entry which is preliminary data.</text>
</comment>
<comment type="similarity">
    <text evidence="1">Belongs to the Gfo/Idh/MocA family.</text>
</comment>
<dbReference type="Pfam" id="PF22725">
    <property type="entry name" value="GFO_IDH_MocA_C3"/>
    <property type="match status" value="1"/>
</dbReference>
<proteinExistence type="inferred from homology"/>
<name>A0A0R1ETN8_LACZE</name>